<gene>
    <name evidence="2" type="ORF">AVEN_122688_1</name>
</gene>
<comment type="caution">
    <text evidence="2">The sequence shown here is derived from an EMBL/GenBank/DDBJ whole genome shotgun (WGS) entry which is preliminary data.</text>
</comment>
<dbReference type="EMBL" id="BGPR01010696">
    <property type="protein sequence ID" value="GBN47546.1"/>
    <property type="molecule type" value="Genomic_DNA"/>
</dbReference>
<feature type="domain" description="Baculoviridae p74 N-terminal" evidence="1">
    <location>
        <begin position="5"/>
        <end position="131"/>
    </location>
</feature>
<evidence type="ECO:0000313" key="3">
    <source>
        <dbReference type="Proteomes" id="UP000499080"/>
    </source>
</evidence>
<dbReference type="Pfam" id="PF08404">
    <property type="entry name" value="Baculo_p74_N"/>
    <property type="match status" value="1"/>
</dbReference>
<reference evidence="2 3" key="1">
    <citation type="journal article" date="2019" name="Sci. Rep.">
        <title>Orb-weaving spider Araneus ventricosus genome elucidates the spidroin gene catalogue.</title>
        <authorList>
            <person name="Kono N."/>
            <person name="Nakamura H."/>
            <person name="Ohtoshi R."/>
            <person name="Moran D.A.P."/>
            <person name="Shinohara A."/>
            <person name="Yoshida Y."/>
            <person name="Fujiwara M."/>
            <person name="Mori M."/>
            <person name="Tomita M."/>
            <person name="Arakawa K."/>
        </authorList>
    </citation>
    <scope>NUCLEOTIDE SEQUENCE [LARGE SCALE GENOMIC DNA]</scope>
</reference>
<proteinExistence type="predicted"/>
<organism evidence="2 3">
    <name type="scientific">Araneus ventricosus</name>
    <name type="common">Orbweaver spider</name>
    <name type="synonym">Epeira ventricosa</name>
    <dbReference type="NCBI Taxonomy" id="182803"/>
    <lineage>
        <taxon>Eukaryota</taxon>
        <taxon>Metazoa</taxon>
        <taxon>Ecdysozoa</taxon>
        <taxon>Arthropoda</taxon>
        <taxon>Chelicerata</taxon>
        <taxon>Arachnida</taxon>
        <taxon>Araneae</taxon>
        <taxon>Araneomorphae</taxon>
        <taxon>Entelegynae</taxon>
        <taxon>Araneoidea</taxon>
        <taxon>Araneidae</taxon>
        <taxon>Araneus</taxon>
    </lineage>
</organism>
<evidence type="ECO:0000259" key="1">
    <source>
        <dbReference type="Pfam" id="PF08404"/>
    </source>
</evidence>
<dbReference type="AlphaFoldDB" id="A0A4Y2PC12"/>
<evidence type="ECO:0000313" key="2">
    <source>
        <dbReference type="EMBL" id="GBN47546.1"/>
    </source>
</evidence>
<accession>A0A4Y2PC12</accession>
<dbReference type="InterPro" id="IPR013613">
    <property type="entry name" value="Baculo_p74_N"/>
</dbReference>
<protein>
    <recommendedName>
        <fullName evidence="1">Baculoviridae p74 N-terminal domain-containing protein</fullName>
    </recommendedName>
</protein>
<name>A0A4Y2PC12_ARAVE</name>
<dbReference type="Proteomes" id="UP000499080">
    <property type="component" value="Unassembled WGS sequence"/>
</dbReference>
<keyword evidence="3" id="KW-1185">Reference proteome</keyword>
<sequence length="648" mass="74341">MYSSYELEHATRYAQELTKVYLFEKYSASHPYLFQHATIETRPATNQDYYVPQPIADNCIVVSKSAFDEIGCQKASCFSFKENLEPCEEDDDPRWIPIGKNFTLGCQPICRLQKGILTRFQNEKCVLENTLKYLFALFPEKVSGMKSKHNFHTGLDIVDGHLKMNELYCKAFGTQFDGNDCVTDFGQKIGEIFLGSAVYREIFITKKTNPSDVVPPPLPDYILNFPKTRISRSIDESVELKISLSIAKEIALELSVDLGVDFSIDFIANVLKTKVPALISKVSQIHVKHAMVQAVLDSSVNSAIFMAKSVDKHGNQIYKKNKDGDENYAAVKDVNKIFARKANGTQFYAKYKKNEIYPYVDGIGIPIMLKNGKKIYAEKNGGKQFYPKDKNDNEMVLTDENLNYYYAKDAGKNEYYPKMANGREFMPRNDMYARTSTGKFKYPVNEWKRPIYPRNQNGRQFYLIDPVTKKPIFAEYMSNQYYAKDQNDDEYYPENGMYATNNKGDSIYAVTRSGKIIYPKDGDDNEFYLNGAVLDSYEYLKTLDKKYEYAKMQNGAEIYPKKKLKDGVYMEPYLKEYTTVINVELDKEGFEEAEAEFPVECMYDHHELSHIGDHGYTSCAANIADVYARYVVNKKMIVGIALLKNNLL</sequence>